<proteinExistence type="predicted"/>
<evidence type="ECO:0000313" key="2">
    <source>
        <dbReference type="Proteomes" id="UP001221413"/>
    </source>
</evidence>
<dbReference type="Proteomes" id="UP001221413">
    <property type="component" value="Unassembled WGS sequence"/>
</dbReference>
<comment type="caution">
    <text evidence="1">The sequence shown here is derived from an EMBL/GenBank/DDBJ whole genome shotgun (WGS) entry which is preliminary data.</text>
</comment>
<sequence length="207" mass="23946">MARDQAQLKTKYNSIRTEFYVRLLEIVHWWLTNTHGGRAFIASETAAGRTARNVNRINQDNTARLNWKYWCELNSATISRHIFGQIHDTFIPTFCTSDDTRQYRDNITLLVVHLGGELSKYANTENDLGEEGQAISTDAEIKRFVGRLDYYTVRLPLRYVDDNMPYSLPNTRRATRRLYDFRILHINAIPVNPANGSDDIPPNMTYG</sequence>
<keyword evidence="2" id="KW-1185">Reference proteome</keyword>
<accession>A0AAD6ITD7</accession>
<gene>
    <name evidence="1" type="ORF">Dda_6944</name>
</gene>
<dbReference type="EMBL" id="JAQGDS010000009">
    <property type="protein sequence ID" value="KAJ6258032.1"/>
    <property type="molecule type" value="Genomic_DNA"/>
</dbReference>
<protein>
    <submittedName>
        <fullName evidence="1">Uncharacterized protein</fullName>
    </submittedName>
</protein>
<evidence type="ECO:0000313" key="1">
    <source>
        <dbReference type="EMBL" id="KAJ6258032.1"/>
    </source>
</evidence>
<name>A0AAD6ITD7_DREDA</name>
<organism evidence="1 2">
    <name type="scientific">Drechslerella dactyloides</name>
    <name type="common">Nematode-trapping fungus</name>
    <name type="synonym">Arthrobotrys dactyloides</name>
    <dbReference type="NCBI Taxonomy" id="74499"/>
    <lineage>
        <taxon>Eukaryota</taxon>
        <taxon>Fungi</taxon>
        <taxon>Dikarya</taxon>
        <taxon>Ascomycota</taxon>
        <taxon>Pezizomycotina</taxon>
        <taxon>Orbiliomycetes</taxon>
        <taxon>Orbiliales</taxon>
        <taxon>Orbiliaceae</taxon>
        <taxon>Drechslerella</taxon>
    </lineage>
</organism>
<dbReference type="AlphaFoldDB" id="A0AAD6ITD7"/>
<reference evidence="1" key="1">
    <citation type="submission" date="2023-01" db="EMBL/GenBank/DDBJ databases">
        <title>The chitinases involved in constricting ring structure development in the nematode-trapping fungus Drechslerella dactyloides.</title>
        <authorList>
            <person name="Wang R."/>
            <person name="Zhang L."/>
            <person name="Tang P."/>
            <person name="Li S."/>
            <person name="Liang L."/>
        </authorList>
    </citation>
    <scope>NUCLEOTIDE SEQUENCE</scope>
    <source>
        <strain evidence="1">YMF1.00031</strain>
    </source>
</reference>